<evidence type="ECO:0000256" key="2">
    <source>
        <dbReference type="ARBA" id="ARBA00022614"/>
    </source>
</evidence>
<dbReference type="GO" id="GO:0030246">
    <property type="term" value="F:carbohydrate binding"/>
    <property type="evidence" value="ECO:0007669"/>
    <property type="project" value="UniProtKB-KW"/>
</dbReference>
<dbReference type="GO" id="GO:0005524">
    <property type="term" value="F:ATP binding"/>
    <property type="evidence" value="ECO:0007669"/>
    <property type="project" value="InterPro"/>
</dbReference>
<keyword evidence="11" id="KW-0430">Lectin</keyword>
<dbReference type="InterPro" id="IPR001611">
    <property type="entry name" value="Leu-rich_rpt"/>
</dbReference>
<proteinExistence type="predicted"/>
<dbReference type="PANTHER" id="PTHR48007">
    <property type="entry name" value="LEUCINE-RICH REPEAT RECEPTOR-LIKE PROTEIN KINASE PXC1"/>
    <property type="match status" value="1"/>
</dbReference>
<dbReference type="Pfam" id="PF08263">
    <property type="entry name" value="LRRNT_2"/>
    <property type="match status" value="2"/>
</dbReference>
<dbReference type="PANTHER" id="PTHR48007:SF86">
    <property type="entry name" value="(WILD MALAYSIAN BANANA) HYPOTHETICAL PROTEIN"/>
    <property type="match status" value="1"/>
</dbReference>
<dbReference type="InterPro" id="IPR046959">
    <property type="entry name" value="PRK1-6/SRF4-like"/>
</dbReference>
<dbReference type="Proteomes" id="UP000283530">
    <property type="component" value="Unassembled WGS sequence"/>
</dbReference>
<dbReference type="AlphaFoldDB" id="A0A3S3N6C8"/>
<dbReference type="Gene3D" id="1.10.510.10">
    <property type="entry name" value="Transferase(Phosphotransferase) domain 1"/>
    <property type="match status" value="1"/>
</dbReference>
<evidence type="ECO:0000256" key="1">
    <source>
        <dbReference type="ARBA" id="ARBA00004370"/>
    </source>
</evidence>
<feature type="signal peptide" evidence="9">
    <location>
        <begin position="1"/>
        <end position="28"/>
    </location>
</feature>
<dbReference type="PROSITE" id="PS50011">
    <property type="entry name" value="PROTEIN_KINASE_DOM"/>
    <property type="match status" value="1"/>
</dbReference>
<comment type="subcellular location">
    <subcellularLocation>
        <location evidence="1">Membrane</location>
    </subcellularLocation>
</comment>
<evidence type="ECO:0000256" key="5">
    <source>
        <dbReference type="ARBA" id="ARBA00022737"/>
    </source>
</evidence>
<evidence type="ECO:0000256" key="6">
    <source>
        <dbReference type="ARBA" id="ARBA00022989"/>
    </source>
</evidence>
<dbReference type="InterPro" id="IPR032675">
    <property type="entry name" value="LRR_dom_sf"/>
</dbReference>
<keyword evidence="2" id="KW-0433">Leucine-rich repeat</keyword>
<protein>
    <submittedName>
        <fullName evidence="11">Concanavalin A-like protein lectin/glucanase, subgroup</fullName>
    </submittedName>
</protein>
<name>A0A3S3N6C8_9MAGN</name>
<dbReference type="Pfam" id="PF00560">
    <property type="entry name" value="LRR_1"/>
    <property type="match status" value="4"/>
</dbReference>
<keyword evidence="12" id="KW-1185">Reference proteome</keyword>
<dbReference type="GO" id="GO:0004672">
    <property type="term" value="F:protein kinase activity"/>
    <property type="evidence" value="ECO:0007669"/>
    <property type="project" value="InterPro"/>
</dbReference>
<feature type="chain" id="PRO_5018706001" evidence="9">
    <location>
        <begin position="29"/>
        <end position="925"/>
    </location>
</feature>
<feature type="domain" description="Protein kinase" evidence="10">
    <location>
        <begin position="310"/>
        <end position="595"/>
    </location>
</feature>
<dbReference type="OrthoDB" id="1890790at2759"/>
<dbReference type="Gene3D" id="3.80.10.10">
    <property type="entry name" value="Ribonuclease Inhibitor"/>
    <property type="match status" value="2"/>
</dbReference>
<accession>A0A3S3N6C8</accession>
<evidence type="ECO:0000256" key="3">
    <source>
        <dbReference type="ARBA" id="ARBA00022692"/>
    </source>
</evidence>
<keyword evidence="6 8" id="KW-1133">Transmembrane helix</keyword>
<reference evidence="11 12" key="1">
    <citation type="journal article" date="2019" name="Nat. Plants">
        <title>Stout camphor tree genome fills gaps in understanding of flowering plant genome evolution.</title>
        <authorList>
            <person name="Chaw S.M."/>
            <person name="Liu Y.C."/>
            <person name="Wu Y.W."/>
            <person name="Wang H.Y."/>
            <person name="Lin C.I."/>
            <person name="Wu C.S."/>
            <person name="Ke H.M."/>
            <person name="Chang L.Y."/>
            <person name="Hsu C.Y."/>
            <person name="Yang H.T."/>
            <person name="Sudianto E."/>
            <person name="Hsu M.H."/>
            <person name="Wu K.P."/>
            <person name="Wang L.N."/>
            <person name="Leebens-Mack J.H."/>
            <person name="Tsai I.J."/>
        </authorList>
    </citation>
    <scope>NUCLEOTIDE SEQUENCE [LARGE SCALE GENOMIC DNA]</scope>
    <source>
        <strain evidence="12">cv. Chaw 1501</strain>
        <tissue evidence="11">Young leaves</tissue>
    </source>
</reference>
<dbReference type="FunFam" id="3.80.10.10:FF:000400">
    <property type="entry name" value="Nuclear pore complex protein NUP107"/>
    <property type="match status" value="2"/>
</dbReference>
<dbReference type="InterPro" id="IPR000719">
    <property type="entry name" value="Prot_kinase_dom"/>
</dbReference>
<sequence length="925" mass="104043">MAIMGSRVLLFLLHNLFWLLLSSDTCHGVESDLRCLETLKTQLTDPNNYLDSWDFSNATAAEGFICKFNGIECWVPDESKVLNIRLSNMGLRGQFPFISLKNCSSMTGLDLSNNDLSGSLPEDIDLIIPFVVSLDLSSNMFSGNLPSGLGNIAFLNVLNLQHNQFSGDIPCQFRNLGRLNTFDASDNPLSGELLDFATNPSTFASFVKQRQCQTASANNSTASANNSRTKKFIILFSVGGSVVGLLFLFLLFFHCSRVAEKKDDMHIKEDIEGDHWVISVKETDGIMLSTCKKWVTKMRLHELRTATNDFSDHNIISSGIKGNLYKATLSNGSLVAVRRLWNTQQSRSEFLTELTTLGKVKHPNLVSLQGFCIARKEKLLVYEYMPERNLYQQLHQIEDNTRFKEWPLRLKIALGVARGLSWLHHNCNPRIVHCDITSKCILLDQDNEPRISDFWYAQLLNPHDTHLTTFVDGKYHNMGYVAPEYTRMLVASPKGDVYSFGILLLELITGKKPIQEANPPHNFKQNLVDWIIHLTINSLLLNAVDRSLTCISCEDDLLEFLKIASACLASLPQERPTMLHVYQRIREIGNRYGFSADDEVQMQPNNINNHASTSAEQNESHEICEIHEIKSSFKEFHIPNSKSLSADYLNSLSNMIESPKTNSNHHITCLIFLTEDMRNRVVLFLLHTLSWLLLSSDTCHGGESDIRCLETLKHQLQDPNNYLDSWAFDNKTAAEGFICKFNGIECWHPDENKVINISLVNMGLQGQFPSGLKNCTSLTKLDLSNNDLSGSLPVNIDEFIPLVVKLDLSSNKFSGNLTATLGNITYLNVLNLQHNQFNGQIPWQVGRLGRLTTFNVADNPLSGQIPTFINKSFGAENFANTGLCGKPLKDCVGPPKKSHTGIIIEFEKLVPKMQFFNLMKAINTF</sequence>
<dbReference type="Pfam" id="PF00069">
    <property type="entry name" value="Pkinase"/>
    <property type="match status" value="1"/>
</dbReference>
<evidence type="ECO:0000256" key="7">
    <source>
        <dbReference type="ARBA" id="ARBA00023136"/>
    </source>
</evidence>
<keyword evidence="5" id="KW-0677">Repeat</keyword>
<organism evidence="11 12">
    <name type="scientific">Cinnamomum micranthum f. kanehirae</name>
    <dbReference type="NCBI Taxonomy" id="337451"/>
    <lineage>
        <taxon>Eukaryota</taxon>
        <taxon>Viridiplantae</taxon>
        <taxon>Streptophyta</taxon>
        <taxon>Embryophyta</taxon>
        <taxon>Tracheophyta</taxon>
        <taxon>Spermatophyta</taxon>
        <taxon>Magnoliopsida</taxon>
        <taxon>Magnoliidae</taxon>
        <taxon>Laurales</taxon>
        <taxon>Lauraceae</taxon>
        <taxon>Cinnamomum</taxon>
    </lineage>
</organism>
<dbReference type="STRING" id="337451.A0A3S3N6C8"/>
<evidence type="ECO:0000313" key="12">
    <source>
        <dbReference type="Proteomes" id="UP000283530"/>
    </source>
</evidence>
<evidence type="ECO:0000256" key="8">
    <source>
        <dbReference type="SAM" id="Phobius"/>
    </source>
</evidence>
<evidence type="ECO:0000259" key="10">
    <source>
        <dbReference type="PROSITE" id="PS50011"/>
    </source>
</evidence>
<dbReference type="GO" id="GO:0016020">
    <property type="term" value="C:membrane"/>
    <property type="evidence" value="ECO:0007669"/>
    <property type="project" value="UniProtKB-SubCell"/>
</dbReference>
<dbReference type="InterPro" id="IPR013210">
    <property type="entry name" value="LRR_N_plant-typ"/>
</dbReference>
<comment type="caution">
    <text evidence="11">The sequence shown here is derived from an EMBL/GenBank/DDBJ whole genome shotgun (WGS) entry which is preliminary data.</text>
</comment>
<dbReference type="CDD" id="cd14066">
    <property type="entry name" value="STKc_IRAK"/>
    <property type="match status" value="1"/>
</dbReference>
<dbReference type="Gene3D" id="3.30.200.20">
    <property type="entry name" value="Phosphorylase Kinase, domain 1"/>
    <property type="match status" value="1"/>
</dbReference>
<dbReference type="InterPro" id="IPR011009">
    <property type="entry name" value="Kinase-like_dom_sf"/>
</dbReference>
<dbReference type="SUPFAM" id="SSF56112">
    <property type="entry name" value="Protein kinase-like (PK-like)"/>
    <property type="match status" value="1"/>
</dbReference>
<evidence type="ECO:0000256" key="9">
    <source>
        <dbReference type="SAM" id="SignalP"/>
    </source>
</evidence>
<gene>
    <name evidence="11" type="ORF">CKAN_02612900</name>
</gene>
<evidence type="ECO:0000256" key="4">
    <source>
        <dbReference type="ARBA" id="ARBA00022729"/>
    </source>
</evidence>
<keyword evidence="3 8" id="KW-0812">Transmembrane</keyword>
<dbReference type="SUPFAM" id="SSF52058">
    <property type="entry name" value="L domain-like"/>
    <property type="match status" value="1"/>
</dbReference>
<keyword evidence="4 9" id="KW-0732">Signal</keyword>
<evidence type="ECO:0000313" key="11">
    <source>
        <dbReference type="EMBL" id="RWR96729.1"/>
    </source>
</evidence>
<keyword evidence="7 8" id="KW-0472">Membrane</keyword>
<dbReference type="EMBL" id="QPKB01000012">
    <property type="protein sequence ID" value="RWR96729.1"/>
    <property type="molecule type" value="Genomic_DNA"/>
</dbReference>
<feature type="transmembrane region" description="Helical" evidence="8">
    <location>
        <begin position="232"/>
        <end position="253"/>
    </location>
</feature>